<dbReference type="InterPro" id="IPR015824">
    <property type="entry name" value="Phosphoglycerate_kinase_N"/>
</dbReference>
<comment type="subunit">
    <text evidence="5 14">Monomer.</text>
</comment>
<feature type="binding site" evidence="14 15">
    <location>
        <begin position="21"/>
        <end position="23"/>
    </location>
    <ligand>
        <name>substrate</name>
    </ligand>
</feature>
<dbReference type="InterPro" id="IPR001576">
    <property type="entry name" value="Phosphoglycerate_kinase"/>
</dbReference>
<dbReference type="PROSITE" id="PS00111">
    <property type="entry name" value="PGLYCERATE_KINASE"/>
    <property type="match status" value="1"/>
</dbReference>
<evidence type="ECO:0000256" key="10">
    <source>
        <dbReference type="ARBA" id="ARBA00022741"/>
    </source>
</evidence>
<dbReference type="GO" id="GO:0005524">
    <property type="term" value="F:ATP binding"/>
    <property type="evidence" value="ECO:0007669"/>
    <property type="project" value="UniProtKB-KW"/>
</dbReference>
<keyword evidence="12 14" id="KW-0067">ATP-binding</keyword>
<evidence type="ECO:0000256" key="11">
    <source>
        <dbReference type="ARBA" id="ARBA00022777"/>
    </source>
</evidence>
<keyword evidence="13 14" id="KW-0324">Glycolysis</keyword>
<evidence type="ECO:0000256" key="12">
    <source>
        <dbReference type="ARBA" id="ARBA00022840"/>
    </source>
</evidence>
<dbReference type="InterPro" id="IPR036043">
    <property type="entry name" value="Phosphoglycerate_kinase_sf"/>
</dbReference>
<dbReference type="EMBL" id="WXEY01000013">
    <property type="protein sequence ID" value="MZP30440.1"/>
    <property type="molecule type" value="Genomic_DNA"/>
</dbReference>
<evidence type="ECO:0000313" key="19">
    <source>
        <dbReference type="Proteomes" id="UP000463470"/>
    </source>
</evidence>
<dbReference type="AlphaFoldDB" id="A0A845L700"/>
<dbReference type="GO" id="GO:0004618">
    <property type="term" value="F:phosphoglycerate kinase activity"/>
    <property type="evidence" value="ECO:0007669"/>
    <property type="project" value="UniProtKB-UniRule"/>
</dbReference>
<dbReference type="HAMAP" id="MF_00145">
    <property type="entry name" value="Phosphoglyc_kinase"/>
    <property type="match status" value="1"/>
</dbReference>
<evidence type="ECO:0000256" key="15">
    <source>
        <dbReference type="PIRSR" id="PIRSR000724-1"/>
    </source>
</evidence>
<sequence length="394" mass="41837">MEKISLRDIDVRGKRVLVREDLNVPLKNGVITDDTRIRMTLPTMQYLIDRGARVIVASHLGRPKGQAVDEFRLTPVAKRLAELLGKPVAKVDDSIGPEVQAAVAAMQDGDVLLLENVRFYKEEEKNDKAYAKALADLADIYVNDAFGTSHRAHASTAGVADFLPAVAGFLMEKELSMLGKAVTNPERPFVAVIGGAKVSDKIGVIENLLNKVDSLIIGGGMANTFLRALGYETGNSLVEADKVNLAGELILRAKAQKVNLLLPTDVVVTQAFEAGAPQKTVGVNAIEPGWMALDIGPETAKLYADVVKQAGTVLWNGPMGVFEIDDFAKGTEAVAQAMAECRGITVIGGGDSVAAVNKVGVADQMSHISTGGGASLEFLEGKKLPGVAVLRDKK</sequence>
<dbReference type="SUPFAM" id="SSF53748">
    <property type="entry name" value="Phosphoglycerate kinase"/>
    <property type="match status" value="1"/>
</dbReference>
<evidence type="ECO:0000256" key="7">
    <source>
        <dbReference type="ARBA" id="ARBA00016471"/>
    </source>
</evidence>
<comment type="similarity">
    <text evidence="4 14 17">Belongs to the phosphoglycerate kinase family.</text>
</comment>
<dbReference type="GO" id="GO:0005829">
    <property type="term" value="C:cytosol"/>
    <property type="evidence" value="ECO:0007669"/>
    <property type="project" value="TreeGrafter"/>
</dbReference>
<dbReference type="PRINTS" id="PR00477">
    <property type="entry name" value="PHGLYCKINASE"/>
</dbReference>
<comment type="pathway">
    <text evidence="3 14">Carbohydrate degradation; glycolysis; pyruvate from D-glyceraldehyde 3-phosphate: step 2/5.</text>
</comment>
<feature type="binding site" evidence="14 16">
    <location>
        <begin position="349"/>
        <end position="352"/>
    </location>
    <ligand>
        <name>ATP</name>
        <dbReference type="ChEBI" id="CHEBI:30616"/>
    </ligand>
</feature>
<dbReference type="InterPro" id="IPR015911">
    <property type="entry name" value="Phosphoglycerate_kinase_CS"/>
</dbReference>
<dbReference type="Pfam" id="PF00162">
    <property type="entry name" value="PGK"/>
    <property type="match status" value="1"/>
</dbReference>
<dbReference type="FunFam" id="3.40.50.1260:FF:000002">
    <property type="entry name" value="Phosphoglycerate kinase"/>
    <property type="match status" value="1"/>
</dbReference>
<keyword evidence="8 14" id="KW-0963">Cytoplasm</keyword>
<dbReference type="CDD" id="cd00318">
    <property type="entry name" value="Phosphoglycerate_kinase"/>
    <property type="match status" value="1"/>
</dbReference>
<comment type="catalytic activity">
    <reaction evidence="1 14 17">
        <text>(2R)-3-phosphoglycerate + ATP = (2R)-3-phospho-glyceroyl phosphate + ADP</text>
        <dbReference type="Rhea" id="RHEA:14801"/>
        <dbReference type="ChEBI" id="CHEBI:30616"/>
        <dbReference type="ChEBI" id="CHEBI:57604"/>
        <dbReference type="ChEBI" id="CHEBI:58272"/>
        <dbReference type="ChEBI" id="CHEBI:456216"/>
        <dbReference type="EC" id="2.7.2.3"/>
    </reaction>
</comment>
<dbReference type="Gene3D" id="3.40.50.1260">
    <property type="entry name" value="Phosphoglycerate kinase, N-terminal domain"/>
    <property type="match status" value="2"/>
</dbReference>
<feature type="binding site" evidence="14">
    <location>
        <position position="151"/>
    </location>
    <ligand>
        <name>substrate</name>
    </ligand>
</feature>
<evidence type="ECO:0000256" key="1">
    <source>
        <dbReference type="ARBA" id="ARBA00000642"/>
    </source>
</evidence>
<dbReference type="GO" id="GO:0043531">
    <property type="term" value="F:ADP binding"/>
    <property type="evidence" value="ECO:0007669"/>
    <property type="project" value="TreeGrafter"/>
</dbReference>
<accession>A0A845L700</accession>
<feature type="binding site" evidence="14">
    <location>
        <position position="36"/>
    </location>
    <ligand>
        <name>substrate</name>
    </ligand>
</feature>
<dbReference type="OrthoDB" id="9808460at2"/>
<gene>
    <name evidence="14 18" type="primary">pgk</name>
    <name evidence="18" type="ORF">GTO91_12025</name>
</gene>
<dbReference type="Proteomes" id="UP000463470">
    <property type="component" value="Unassembled WGS sequence"/>
</dbReference>
<feature type="binding site" evidence="15">
    <location>
        <position position="118"/>
    </location>
    <ligand>
        <name>(2R)-3-phosphoglycerate</name>
        <dbReference type="ChEBI" id="CHEBI:58272"/>
    </ligand>
</feature>
<evidence type="ECO:0000256" key="3">
    <source>
        <dbReference type="ARBA" id="ARBA00004838"/>
    </source>
</evidence>
<dbReference type="PANTHER" id="PTHR11406:SF23">
    <property type="entry name" value="PHOSPHOGLYCERATE KINASE 1, CHLOROPLASTIC-RELATED"/>
    <property type="match status" value="1"/>
</dbReference>
<keyword evidence="19" id="KW-1185">Reference proteome</keyword>
<dbReference type="UniPathway" id="UPA00109">
    <property type="reaction ID" value="UER00185"/>
</dbReference>
<proteinExistence type="inferred from homology"/>
<comment type="subcellular location">
    <subcellularLocation>
        <location evidence="2 14">Cytoplasm</location>
    </subcellularLocation>
</comment>
<protein>
    <recommendedName>
        <fullName evidence="7 14">Phosphoglycerate kinase</fullName>
        <ecNumber evidence="6 14">2.7.2.3</ecNumber>
    </recommendedName>
</protein>
<comment type="caution">
    <text evidence="14">Lacks conserved residue(s) required for the propagation of feature annotation.</text>
</comment>
<dbReference type="FunFam" id="3.40.50.1260:FF:000007">
    <property type="entry name" value="Phosphoglycerate kinase"/>
    <property type="match status" value="1"/>
</dbReference>
<evidence type="ECO:0000256" key="9">
    <source>
        <dbReference type="ARBA" id="ARBA00022679"/>
    </source>
</evidence>
<feature type="binding site" evidence="15">
    <location>
        <position position="36"/>
    </location>
    <ligand>
        <name>(2R)-3-phosphoglycerate</name>
        <dbReference type="ChEBI" id="CHEBI:58272"/>
    </ligand>
</feature>
<evidence type="ECO:0000256" key="17">
    <source>
        <dbReference type="RuleBase" id="RU000532"/>
    </source>
</evidence>
<feature type="binding site" evidence="14">
    <location>
        <position position="118"/>
    </location>
    <ligand>
        <name>substrate</name>
    </ligand>
</feature>
<reference evidence="18 19" key="1">
    <citation type="submission" date="2020-01" db="EMBL/GenBank/DDBJ databases">
        <title>Whole-genome sequence of Heliobacterium undosum DSM 13378.</title>
        <authorList>
            <person name="Kyndt J.A."/>
            <person name="Meyer T.E."/>
        </authorList>
    </citation>
    <scope>NUCLEOTIDE SEQUENCE [LARGE SCALE GENOMIC DNA]</scope>
    <source>
        <strain evidence="18 19">DSM 13378</strain>
    </source>
</reference>
<comment type="caution">
    <text evidence="18">The sequence shown here is derived from an EMBL/GenBank/DDBJ whole genome shotgun (WGS) entry which is preliminary data.</text>
</comment>
<keyword evidence="10 14" id="KW-0547">Nucleotide-binding</keyword>
<evidence type="ECO:0000256" key="16">
    <source>
        <dbReference type="PIRSR" id="PIRSR000724-2"/>
    </source>
</evidence>
<evidence type="ECO:0000256" key="4">
    <source>
        <dbReference type="ARBA" id="ARBA00008982"/>
    </source>
</evidence>
<feature type="binding site" evidence="15">
    <location>
        <position position="151"/>
    </location>
    <ligand>
        <name>(2R)-3-phosphoglycerate</name>
        <dbReference type="ChEBI" id="CHEBI:58272"/>
    </ligand>
</feature>
<keyword evidence="11 14" id="KW-0418">Kinase</keyword>
<evidence type="ECO:0000256" key="5">
    <source>
        <dbReference type="ARBA" id="ARBA00011245"/>
    </source>
</evidence>
<evidence type="ECO:0000256" key="14">
    <source>
        <dbReference type="HAMAP-Rule" id="MF_00145"/>
    </source>
</evidence>
<evidence type="ECO:0000313" key="18">
    <source>
        <dbReference type="EMBL" id="MZP30440.1"/>
    </source>
</evidence>
<evidence type="ECO:0000256" key="2">
    <source>
        <dbReference type="ARBA" id="ARBA00004496"/>
    </source>
</evidence>
<feature type="binding site" evidence="14 16">
    <location>
        <position position="323"/>
    </location>
    <ligand>
        <name>ATP</name>
        <dbReference type="ChEBI" id="CHEBI:30616"/>
    </ligand>
</feature>
<dbReference type="GO" id="GO:0006094">
    <property type="term" value="P:gluconeogenesis"/>
    <property type="evidence" value="ECO:0007669"/>
    <property type="project" value="TreeGrafter"/>
</dbReference>
<keyword evidence="9 14" id="KW-0808">Transferase</keyword>
<feature type="binding site" evidence="14 15">
    <location>
        <begin position="59"/>
        <end position="62"/>
    </location>
    <ligand>
        <name>substrate</name>
    </ligand>
</feature>
<evidence type="ECO:0000256" key="13">
    <source>
        <dbReference type="ARBA" id="ARBA00023152"/>
    </source>
</evidence>
<dbReference type="PIRSF" id="PIRSF000724">
    <property type="entry name" value="Pgk"/>
    <property type="match status" value="1"/>
</dbReference>
<feature type="binding site" evidence="14 16">
    <location>
        <position position="201"/>
    </location>
    <ligand>
        <name>ATP</name>
        <dbReference type="ChEBI" id="CHEBI:30616"/>
    </ligand>
</feature>
<dbReference type="RefSeq" id="WP_161258959.1">
    <property type="nucleotide sequence ID" value="NZ_WXEY01000013.1"/>
</dbReference>
<evidence type="ECO:0000256" key="6">
    <source>
        <dbReference type="ARBA" id="ARBA00013061"/>
    </source>
</evidence>
<organism evidence="18 19">
    <name type="scientific">Heliomicrobium undosum</name>
    <dbReference type="NCBI Taxonomy" id="121734"/>
    <lineage>
        <taxon>Bacteria</taxon>
        <taxon>Bacillati</taxon>
        <taxon>Bacillota</taxon>
        <taxon>Clostridia</taxon>
        <taxon>Eubacteriales</taxon>
        <taxon>Heliobacteriaceae</taxon>
        <taxon>Heliomicrobium</taxon>
    </lineage>
</organism>
<evidence type="ECO:0000256" key="8">
    <source>
        <dbReference type="ARBA" id="ARBA00022490"/>
    </source>
</evidence>
<dbReference type="GO" id="GO:0006096">
    <property type="term" value="P:glycolytic process"/>
    <property type="evidence" value="ECO:0007669"/>
    <property type="project" value="UniProtKB-UniRule"/>
</dbReference>
<dbReference type="EC" id="2.7.2.3" evidence="6 14"/>
<dbReference type="PANTHER" id="PTHR11406">
    <property type="entry name" value="PHOSPHOGLYCERATE KINASE"/>
    <property type="match status" value="1"/>
</dbReference>
<name>A0A845L700_9FIRM</name>